<proteinExistence type="predicted"/>
<dbReference type="AlphaFoldDB" id="A0A164NZ18"/>
<keyword evidence="1" id="KW-0472">Membrane</keyword>
<evidence type="ECO:0000313" key="3">
    <source>
        <dbReference type="Proteomes" id="UP000076722"/>
    </source>
</evidence>
<reference evidence="2 3" key="1">
    <citation type="journal article" date="2016" name="Mol. Biol. Evol.">
        <title>Comparative Genomics of Early-Diverging Mushroom-Forming Fungi Provides Insights into the Origins of Lignocellulose Decay Capabilities.</title>
        <authorList>
            <person name="Nagy L.G."/>
            <person name="Riley R."/>
            <person name="Tritt A."/>
            <person name="Adam C."/>
            <person name="Daum C."/>
            <person name="Floudas D."/>
            <person name="Sun H."/>
            <person name="Yadav J.S."/>
            <person name="Pangilinan J."/>
            <person name="Larsson K.H."/>
            <person name="Matsuura K."/>
            <person name="Barry K."/>
            <person name="Labutti K."/>
            <person name="Kuo R."/>
            <person name="Ohm R.A."/>
            <person name="Bhattacharya S.S."/>
            <person name="Shirouzu T."/>
            <person name="Yoshinaga Y."/>
            <person name="Martin F.M."/>
            <person name="Grigoriev I.V."/>
            <person name="Hibbett D.S."/>
        </authorList>
    </citation>
    <scope>NUCLEOTIDE SEQUENCE [LARGE SCALE GENOMIC DNA]</scope>
    <source>
        <strain evidence="2 3">HHB9708</strain>
    </source>
</reference>
<keyword evidence="3" id="KW-1185">Reference proteome</keyword>
<keyword evidence="1" id="KW-0812">Transmembrane</keyword>
<name>A0A164NZ18_9AGAM</name>
<dbReference type="Proteomes" id="UP000076722">
    <property type="component" value="Unassembled WGS sequence"/>
</dbReference>
<dbReference type="EMBL" id="KV419439">
    <property type="protein sequence ID" value="KZS88187.1"/>
    <property type="molecule type" value="Genomic_DNA"/>
</dbReference>
<sequence length="55" mass="6385">MEKTSGSPKPGWWGSMWLLTVLLVDCGSLKVRNLRRWSIQNGRRAERRTVLMAVR</sequence>
<feature type="transmembrane region" description="Helical" evidence="1">
    <location>
        <begin position="12"/>
        <end position="31"/>
    </location>
</feature>
<protein>
    <submittedName>
        <fullName evidence="2">Uncharacterized protein</fullName>
    </submittedName>
</protein>
<gene>
    <name evidence="2" type="ORF">SISNIDRAFT_460059</name>
</gene>
<organism evidence="2 3">
    <name type="scientific">Sistotremastrum niveocremeum HHB9708</name>
    <dbReference type="NCBI Taxonomy" id="1314777"/>
    <lineage>
        <taxon>Eukaryota</taxon>
        <taxon>Fungi</taxon>
        <taxon>Dikarya</taxon>
        <taxon>Basidiomycota</taxon>
        <taxon>Agaricomycotina</taxon>
        <taxon>Agaricomycetes</taxon>
        <taxon>Sistotremastrales</taxon>
        <taxon>Sistotremastraceae</taxon>
        <taxon>Sertulicium</taxon>
        <taxon>Sertulicium niveocremeum</taxon>
    </lineage>
</organism>
<evidence type="ECO:0000256" key="1">
    <source>
        <dbReference type="SAM" id="Phobius"/>
    </source>
</evidence>
<accession>A0A164NZ18</accession>
<evidence type="ECO:0000313" key="2">
    <source>
        <dbReference type="EMBL" id="KZS88187.1"/>
    </source>
</evidence>
<keyword evidence="1" id="KW-1133">Transmembrane helix</keyword>